<name>A0AAV0V2P8_HYABA</name>
<keyword evidence="1" id="KW-0853">WD repeat</keyword>
<dbReference type="GO" id="GO:0005737">
    <property type="term" value="C:cytoplasm"/>
    <property type="evidence" value="ECO:0007669"/>
    <property type="project" value="TreeGrafter"/>
</dbReference>
<organism evidence="4 5">
    <name type="scientific">Hyaloperonospora brassicae</name>
    <name type="common">Brassica downy mildew</name>
    <name type="synonym">Peronospora brassicae</name>
    <dbReference type="NCBI Taxonomy" id="162125"/>
    <lineage>
        <taxon>Eukaryota</taxon>
        <taxon>Sar</taxon>
        <taxon>Stramenopiles</taxon>
        <taxon>Oomycota</taxon>
        <taxon>Peronosporomycetes</taxon>
        <taxon>Peronosporales</taxon>
        <taxon>Peronosporaceae</taxon>
        <taxon>Hyaloperonospora</taxon>
    </lineage>
</organism>
<reference evidence="4" key="1">
    <citation type="submission" date="2022-12" db="EMBL/GenBank/DDBJ databases">
        <authorList>
            <person name="Webb A."/>
        </authorList>
    </citation>
    <scope>NUCLEOTIDE SEQUENCE</scope>
    <source>
        <strain evidence="4">Hp1</strain>
    </source>
</reference>
<feature type="repeat" description="WD" evidence="1">
    <location>
        <begin position="505"/>
        <end position="538"/>
    </location>
</feature>
<sequence>MELFMLSLLLSWGITPTIDQSCRDILGIKPARALYSCALQGFASRALTIPVPWSTPMRSSFVESESPICAGLELAIPDVMPAFARNWQHSSALSASIALGVVSLCMSAMDFEHPKSGNLSMYSVNKEEFQVLWSQLITQYSVVLPECIAQFREPALEELASFGFDPCEYTQLAARTLLSNVIKRLPSSERSILSAEYSAKLHWEMVRLEMKTGNSFADASDGTGTCGNANSTSQSTHNRAPSGNSNSAIARSNVRVVASSLVVERLGPHVLLMSMIGTCFPGEISPACAHEVCSILIYLLQAPERFVASVSSELLTKGLMLFRPYLVDLSSLIVQLLLIDLREKQYGAQRNGGKATPSAPGGSLTNFHEGGTGGSNAAMSLLVEVGAYESAFVLGLLQQEMCNLDRPPGFHESILLCMMELVNAHYLLMCRHLPALISTVMACLDPTKPDRRRRCLSLSTRCLHSLVQRFPMVDFHKETQRLALGTMEAVIVIYDLRTATKWRVLDGHASAVSAVRFRSDGRVLVSYAARDGSVRWWNSGNAGLFGGMLKMHQSCLKEHTLTAVKEGPHSGAPASMGGASAGLKQIIQTCRFHFLTRTEQSRDHESRSNLDEPPKQHILRLTREDASQVQFLL</sequence>
<dbReference type="AlphaFoldDB" id="A0AAV0V2P8"/>
<feature type="compositionally biased region" description="Basic and acidic residues" evidence="2">
    <location>
        <begin position="599"/>
        <end position="617"/>
    </location>
</feature>
<evidence type="ECO:0000256" key="1">
    <source>
        <dbReference type="PROSITE-ProRule" id="PRU00221"/>
    </source>
</evidence>
<dbReference type="Gene3D" id="2.130.10.10">
    <property type="entry name" value="YVTN repeat-like/Quinoprotein amine dehydrogenase"/>
    <property type="match status" value="1"/>
</dbReference>
<dbReference type="InterPro" id="IPR049916">
    <property type="entry name" value="WDR72-like"/>
</dbReference>
<feature type="region of interest" description="Disordered" evidence="2">
    <location>
        <begin position="598"/>
        <end position="617"/>
    </location>
</feature>
<evidence type="ECO:0000256" key="2">
    <source>
        <dbReference type="SAM" id="MobiDB-lite"/>
    </source>
</evidence>
<comment type="caution">
    <text evidence="4">The sequence shown here is derived from an EMBL/GenBank/DDBJ whole genome shotgun (WGS) entry which is preliminary data.</text>
</comment>
<evidence type="ECO:0000313" key="5">
    <source>
        <dbReference type="Proteomes" id="UP001162031"/>
    </source>
</evidence>
<keyword evidence="5" id="KW-1185">Reference proteome</keyword>
<gene>
    <name evidence="4" type="ORF">HBR001_LOCUS9046</name>
</gene>
<dbReference type="PROSITE" id="PS50082">
    <property type="entry name" value="WD_REPEATS_2"/>
    <property type="match status" value="1"/>
</dbReference>
<proteinExistence type="predicted"/>
<accession>A0AAV0V2P8</accession>
<evidence type="ECO:0000313" key="4">
    <source>
        <dbReference type="EMBL" id="CAI5742563.1"/>
    </source>
</evidence>
<dbReference type="EMBL" id="CANTFL010001471">
    <property type="protein sequence ID" value="CAI5742563.1"/>
    <property type="molecule type" value="Genomic_DNA"/>
</dbReference>
<feature type="signal peptide" evidence="3">
    <location>
        <begin position="1"/>
        <end position="19"/>
    </location>
</feature>
<dbReference type="InterPro" id="IPR036322">
    <property type="entry name" value="WD40_repeat_dom_sf"/>
</dbReference>
<dbReference type="InterPro" id="IPR001680">
    <property type="entry name" value="WD40_rpt"/>
</dbReference>
<dbReference type="SMART" id="SM00320">
    <property type="entry name" value="WD40"/>
    <property type="match status" value="1"/>
</dbReference>
<dbReference type="PANTHER" id="PTHR44099:SF4">
    <property type="entry name" value="RABCONNECTIN-3B, ISOFORM A"/>
    <property type="match status" value="1"/>
</dbReference>
<feature type="region of interest" description="Disordered" evidence="2">
    <location>
        <begin position="225"/>
        <end position="247"/>
    </location>
</feature>
<feature type="chain" id="PRO_5043942471" evidence="3">
    <location>
        <begin position="20"/>
        <end position="633"/>
    </location>
</feature>
<evidence type="ECO:0000256" key="3">
    <source>
        <dbReference type="SAM" id="SignalP"/>
    </source>
</evidence>
<dbReference type="SUPFAM" id="SSF50978">
    <property type="entry name" value="WD40 repeat-like"/>
    <property type="match status" value="1"/>
</dbReference>
<keyword evidence="3" id="KW-0732">Signal</keyword>
<dbReference type="InterPro" id="IPR015943">
    <property type="entry name" value="WD40/YVTN_repeat-like_dom_sf"/>
</dbReference>
<dbReference type="InterPro" id="IPR016024">
    <property type="entry name" value="ARM-type_fold"/>
</dbReference>
<dbReference type="SUPFAM" id="SSF48371">
    <property type="entry name" value="ARM repeat"/>
    <property type="match status" value="1"/>
</dbReference>
<protein>
    <submittedName>
        <fullName evidence="4">Uncharacterized protein</fullName>
    </submittedName>
</protein>
<dbReference type="Proteomes" id="UP001162031">
    <property type="component" value="Unassembled WGS sequence"/>
</dbReference>
<dbReference type="PANTHER" id="PTHR44099">
    <property type="entry name" value="RABCONNECTIN-3B, ISOFORM A"/>
    <property type="match status" value="1"/>
</dbReference>